<keyword evidence="4" id="KW-1185">Reference proteome</keyword>
<dbReference type="RefSeq" id="WP_284218509.1">
    <property type="nucleotide sequence ID" value="NZ_BSOT01000007.1"/>
</dbReference>
<reference evidence="3" key="1">
    <citation type="journal article" date="2014" name="Int. J. Syst. Evol. Microbiol.">
        <title>Complete genome sequence of Corynebacterium casei LMG S-19264T (=DSM 44701T), isolated from a smear-ripened cheese.</title>
        <authorList>
            <consortium name="US DOE Joint Genome Institute (JGI-PGF)"/>
            <person name="Walter F."/>
            <person name="Albersmeier A."/>
            <person name="Kalinowski J."/>
            <person name="Ruckert C."/>
        </authorList>
    </citation>
    <scope>NUCLEOTIDE SEQUENCE</scope>
    <source>
        <strain evidence="3">NBRC 110023</strain>
    </source>
</reference>
<evidence type="ECO:0000313" key="3">
    <source>
        <dbReference type="EMBL" id="GLR72144.1"/>
    </source>
</evidence>
<dbReference type="SUPFAM" id="SSF53187">
    <property type="entry name" value="Zn-dependent exopeptidases"/>
    <property type="match status" value="1"/>
</dbReference>
<proteinExistence type="inferred from homology"/>
<protein>
    <recommendedName>
        <fullName evidence="2">Peptidase M14 domain-containing protein</fullName>
    </recommendedName>
</protein>
<dbReference type="Proteomes" id="UP001156601">
    <property type="component" value="Unassembled WGS sequence"/>
</dbReference>
<evidence type="ECO:0000256" key="1">
    <source>
        <dbReference type="PROSITE-ProRule" id="PRU01379"/>
    </source>
</evidence>
<sequence length="298" mass="33024">MLDFFELHGKYKHSGLNKKHIVFEDVQGVLQGINCSDIDVVQVANSYEGRPINLVTIGRGATKVFAWSQMHGDEPTATSSLLDLLLFIQCDSGRRWYKEWRDNITLHIVPMLNPDGAAAVTRENAQGIDINRDAIVLQTPEGRILSKLMDDLHPNLAFNLHDQNPYYTAGENGAKTLVAFMAPPPDEQKTITTARRHAMQLIGSSVELITPRFLGKIARYDDTYSSSSFGDLAATKNIPCILIESGYDAADSNRQMPRMINFVALCHALSLLSASSDISGKEKIYNDLPMNVEGDIID</sequence>
<dbReference type="GO" id="GO:0006508">
    <property type="term" value="P:proteolysis"/>
    <property type="evidence" value="ECO:0007669"/>
    <property type="project" value="InterPro"/>
</dbReference>
<name>A0AA37T1D2_9ALTE</name>
<feature type="domain" description="Peptidase M14" evidence="2">
    <location>
        <begin position="12"/>
        <end position="298"/>
    </location>
</feature>
<dbReference type="GO" id="GO:0008270">
    <property type="term" value="F:zinc ion binding"/>
    <property type="evidence" value="ECO:0007669"/>
    <property type="project" value="InterPro"/>
</dbReference>
<dbReference type="Pfam" id="PF00246">
    <property type="entry name" value="Peptidase_M14"/>
    <property type="match status" value="1"/>
</dbReference>
<organism evidence="3 4">
    <name type="scientific">Agaribacter marinus</name>
    <dbReference type="NCBI Taxonomy" id="1431249"/>
    <lineage>
        <taxon>Bacteria</taxon>
        <taxon>Pseudomonadati</taxon>
        <taxon>Pseudomonadota</taxon>
        <taxon>Gammaproteobacteria</taxon>
        <taxon>Alteromonadales</taxon>
        <taxon>Alteromonadaceae</taxon>
        <taxon>Agaribacter</taxon>
    </lineage>
</organism>
<dbReference type="InterPro" id="IPR000834">
    <property type="entry name" value="Peptidase_M14"/>
</dbReference>
<dbReference type="GO" id="GO:0004181">
    <property type="term" value="F:metallocarboxypeptidase activity"/>
    <property type="evidence" value="ECO:0007669"/>
    <property type="project" value="InterPro"/>
</dbReference>
<dbReference type="AlphaFoldDB" id="A0AA37T1D2"/>
<accession>A0AA37T1D2</accession>
<dbReference type="Gene3D" id="3.40.630.10">
    <property type="entry name" value="Zn peptidases"/>
    <property type="match status" value="1"/>
</dbReference>
<reference evidence="3" key="2">
    <citation type="submission" date="2023-01" db="EMBL/GenBank/DDBJ databases">
        <title>Draft genome sequence of Agaribacter marinus strain NBRC 110023.</title>
        <authorList>
            <person name="Sun Q."/>
            <person name="Mori K."/>
        </authorList>
    </citation>
    <scope>NUCLEOTIDE SEQUENCE</scope>
    <source>
        <strain evidence="3">NBRC 110023</strain>
    </source>
</reference>
<comment type="caution">
    <text evidence="1">Lacks conserved residue(s) required for the propagation of feature annotation.</text>
</comment>
<evidence type="ECO:0000259" key="2">
    <source>
        <dbReference type="PROSITE" id="PS52035"/>
    </source>
</evidence>
<comment type="caution">
    <text evidence="3">The sequence shown here is derived from an EMBL/GenBank/DDBJ whole genome shotgun (WGS) entry which is preliminary data.</text>
</comment>
<evidence type="ECO:0000313" key="4">
    <source>
        <dbReference type="Proteomes" id="UP001156601"/>
    </source>
</evidence>
<dbReference type="PROSITE" id="PS52035">
    <property type="entry name" value="PEPTIDASE_M14"/>
    <property type="match status" value="1"/>
</dbReference>
<comment type="similarity">
    <text evidence="1">Belongs to the peptidase M14 family.</text>
</comment>
<dbReference type="EMBL" id="BSOT01000007">
    <property type="protein sequence ID" value="GLR72144.1"/>
    <property type="molecule type" value="Genomic_DNA"/>
</dbReference>
<gene>
    <name evidence="3" type="ORF">GCM10007852_30520</name>
</gene>